<dbReference type="AlphaFoldDB" id="A0A174B980"/>
<sequence length="103" mass="11639">MLKWQENFLAGESVKDPEKIKKKLNSGKPVLGIYLLTLAENPVNLMDIIPAAMLIQKSFYGICPKIIGMAKGKEEALEMVRSLIDEMYRETGTFATAEYIENR</sequence>
<dbReference type="Proteomes" id="UP000095431">
    <property type="component" value="Unassembled WGS sequence"/>
</dbReference>
<keyword evidence="4" id="KW-1185">Reference proteome</keyword>
<reference evidence="2 4" key="2">
    <citation type="submission" date="2019-07" db="EMBL/GenBank/DDBJ databases">
        <authorList>
            <person name="Chang H.-W."/>
            <person name="Raman A."/>
            <person name="Venkatesh S."/>
            <person name="Gehrig J."/>
        </authorList>
    </citation>
    <scope>NUCLEOTIDE SEQUENCE [LARGE SCALE GENOMIC DNA]</scope>
    <source>
        <strain evidence="2">Blautia_wexlerae_LFYP_14</strain>
    </source>
</reference>
<accession>A0A174B980</accession>
<evidence type="ECO:0000313" key="4">
    <source>
        <dbReference type="Proteomes" id="UP000366766"/>
    </source>
</evidence>
<protein>
    <submittedName>
        <fullName evidence="1">Uncharacterized protein</fullName>
    </submittedName>
</protein>
<proteinExistence type="predicted"/>
<dbReference type="RefSeq" id="WP_008704321.1">
    <property type="nucleotide sequence ID" value="NZ_BTHH01000009.1"/>
</dbReference>
<dbReference type="Proteomes" id="UP000366766">
    <property type="component" value="Unassembled WGS sequence"/>
</dbReference>
<name>A0A174B980_9FIRM</name>
<dbReference type="EMBL" id="CYZN01000008">
    <property type="protein sequence ID" value="CUN96320.1"/>
    <property type="molecule type" value="Genomic_DNA"/>
</dbReference>
<dbReference type="eggNOG" id="ENOG5032SRT">
    <property type="taxonomic scope" value="Bacteria"/>
</dbReference>
<evidence type="ECO:0000313" key="2">
    <source>
        <dbReference type="EMBL" id="VUX63489.1"/>
    </source>
</evidence>
<organism evidence="1 3">
    <name type="scientific">Blautia wexlerae</name>
    <dbReference type="NCBI Taxonomy" id="418240"/>
    <lineage>
        <taxon>Bacteria</taxon>
        <taxon>Bacillati</taxon>
        <taxon>Bacillota</taxon>
        <taxon>Clostridia</taxon>
        <taxon>Lachnospirales</taxon>
        <taxon>Lachnospiraceae</taxon>
        <taxon>Blautia</taxon>
    </lineage>
</organism>
<reference evidence="1 3" key="1">
    <citation type="submission" date="2015-09" db="EMBL/GenBank/DDBJ databases">
        <authorList>
            <consortium name="Pathogen Informatics"/>
        </authorList>
    </citation>
    <scope>NUCLEOTIDE SEQUENCE [LARGE SCALE GENOMIC DNA]</scope>
    <source>
        <strain evidence="1 3">2789STDY5834863</strain>
    </source>
</reference>
<evidence type="ECO:0000313" key="3">
    <source>
        <dbReference type="Proteomes" id="UP000095431"/>
    </source>
</evidence>
<evidence type="ECO:0000313" key="1">
    <source>
        <dbReference type="EMBL" id="CUN96320.1"/>
    </source>
</evidence>
<dbReference type="EMBL" id="CABHOF010000027">
    <property type="protein sequence ID" value="VUX63489.1"/>
    <property type="molecule type" value="Genomic_DNA"/>
</dbReference>
<gene>
    <name evidence="2" type="ORF">BWLFYP14_00975</name>
    <name evidence="1" type="ORF">ERS852478_01503</name>
</gene>